<gene>
    <name evidence="3" type="ORF">HRR80_005873</name>
</gene>
<feature type="compositionally biased region" description="Polar residues" evidence="1">
    <location>
        <begin position="144"/>
        <end position="158"/>
    </location>
</feature>
<evidence type="ECO:0000313" key="3">
    <source>
        <dbReference type="EMBL" id="KAJ8990388.1"/>
    </source>
</evidence>
<dbReference type="CDD" id="cd00299">
    <property type="entry name" value="GST_C_family"/>
    <property type="match status" value="1"/>
</dbReference>
<evidence type="ECO:0000313" key="4">
    <source>
        <dbReference type="Proteomes" id="UP001161757"/>
    </source>
</evidence>
<dbReference type="Gene3D" id="1.20.1050.10">
    <property type="match status" value="1"/>
</dbReference>
<feature type="compositionally biased region" description="Low complexity" evidence="1">
    <location>
        <begin position="584"/>
        <end position="598"/>
    </location>
</feature>
<evidence type="ECO:0000256" key="1">
    <source>
        <dbReference type="SAM" id="MobiDB-lite"/>
    </source>
</evidence>
<proteinExistence type="predicted"/>
<dbReference type="Pfam" id="PF13410">
    <property type="entry name" value="GST_C_2"/>
    <property type="match status" value="1"/>
</dbReference>
<dbReference type="SUPFAM" id="SSF47616">
    <property type="entry name" value="GST C-terminal domain-like"/>
    <property type="match status" value="1"/>
</dbReference>
<name>A0AAN6IU37_EXODE</name>
<dbReference type="InterPro" id="IPR036282">
    <property type="entry name" value="Glutathione-S-Trfase_C_sf"/>
</dbReference>
<feature type="compositionally biased region" description="Polar residues" evidence="1">
    <location>
        <begin position="249"/>
        <end position="260"/>
    </location>
</feature>
<feature type="compositionally biased region" description="Polar residues" evidence="1">
    <location>
        <begin position="165"/>
        <end position="174"/>
    </location>
</feature>
<feature type="region of interest" description="Disordered" evidence="1">
    <location>
        <begin position="1"/>
        <end position="174"/>
    </location>
</feature>
<dbReference type="CDD" id="cd00570">
    <property type="entry name" value="GST_N_family"/>
    <property type="match status" value="1"/>
</dbReference>
<sequence length="997" mass="107008">MDADTLQDFKFAGQPIQFPSYGAGSDGQELEGPQQDDSVAAVAAAAVGYGPVDPADANNQAFDMNGATGKGTVPTQLNTQADGGDNLNNTTTSIHASNSPQATRSPIQTRAEVSTPPHDGNIATTNASMQNQDAPMNMNDDGTDNFQEQGPGQGQDNQGMLLEPSNPNQPAQGNTLVWKNASSVYPNGTPGISRSQAQTRQSPSQANIFNTPHGLAAADPWIPHQPDATPQQFSTPEGGLDSKHDHNNNIETGADGNTKNLDPAVAANPFSDTFPLIPNPPDLEAWREKLFNVKEPLILSEEEFLTYFPHVDNVYSHRSTQKYKRKPFVSHYWDCRLKGRPSGTPKSDDPNKKKRKRQARERDLCDVKIKVTEYFSAEQARKMGLTAIGDTSGLTTNATSSLSASTLANTDPALLGLSSGAHDLSNLGEGGGGGTELTIVLEDGISGSSITGDHNGHSMSMPNLNPKDPNFGLLEFPRRRLPEGHPGADGKRWYTIQRVRGNPGGGAVKDKRDSIASSNGGNNGGTAGDGSMVEDDDDPSSTAAVDPNLDLDHKHTLEESDRIKKNSVQRWLLKEEKEKKRLSKLATPNTTNTPTTNTDIHPRSSTFNNSESLSPSFRASGLAFFTARSHSTPAPSKITFFANSLCPFAQRVWIALEVKGIPYQMVEVMPAHLDPFRPPELLEVNPEGHIPCLRHGNWGIWESGVVLEYLEDLAMGYSLLPLGNPQLRAHCRLWTDHINRKILPAFYALLLTPPPATSSHRQKQQQQRPQQQGDLEMMDEDITTEGQGQGQAPTNGNGNGSNNGNVNVGGPIPATAPAAAQHQQQHSILISTLQKHITSLLNASHATGPFFLGSEMGFVDVAFAPWIIRLSRVLSYYRGFPRPEVGTRWQQWVDAIEADERVKRTVSDENSYHGVYRGVGEDGWDSLVGTSTGTGGATAGIAGGSAGAAGVGGAGGRKPFVEIEFAKRAVAQEGFGLGGDVWGRLSEESVVHGGGGQ</sequence>
<feature type="region of interest" description="Disordered" evidence="1">
    <location>
        <begin position="754"/>
        <end position="820"/>
    </location>
</feature>
<dbReference type="Proteomes" id="UP001161757">
    <property type="component" value="Unassembled WGS sequence"/>
</dbReference>
<dbReference type="Pfam" id="PF13409">
    <property type="entry name" value="GST_N_2"/>
    <property type="match status" value="1"/>
</dbReference>
<feature type="domain" description="GST N-terminal" evidence="2">
    <location>
        <begin position="636"/>
        <end position="718"/>
    </location>
</feature>
<feature type="region of interest" description="Disordered" evidence="1">
    <location>
        <begin position="498"/>
        <end position="561"/>
    </location>
</feature>
<protein>
    <recommendedName>
        <fullName evidence="2">GST N-terminal domain-containing protein</fullName>
    </recommendedName>
</protein>
<dbReference type="InterPro" id="IPR050983">
    <property type="entry name" value="GST_Omega/HSP26"/>
</dbReference>
<feature type="compositionally biased region" description="Polar residues" evidence="1">
    <location>
        <begin position="73"/>
        <end position="112"/>
    </location>
</feature>
<feature type="region of interest" description="Disordered" evidence="1">
    <location>
        <begin position="187"/>
        <end position="261"/>
    </location>
</feature>
<dbReference type="SUPFAM" id="SSF52833">
    <property type="entry name" value="Thioredoxin-like"/>
    <property type="match status" value="1"/>
</dbReference>
<reference evidence="3" key="1">
    <citation type="submission" date="2023-01" db="EMBL/GenBank/DDBJ databases">
        <title>Exophiala dermititidis isolated from Cystic Fibrosis Patient.</title>
        <authorList>
            <person name="Kurbessoian T."/>
            <person name="Crocker A."/>
            <person name="Murante D."/>
            <person name="Hogan D.A."/>
            <person name="Stajich J.E."/>
        </authorList>
    </citation>
    <scope>NUCLEOTIDE SEQUENCE</scope>
    <source>
        <strain evidence="3">Ex8</strain>
    </source>
</reference>
<dbReference type="PANTHER" id="PTHR43968">
    <property type="match status" value="1"/>
</dbReference>
<dbReference type="AlphaFoldDB" id="A0AAN6IU37"/>
<feature type="compositionally biased region" description="Polar residues" evidence="1">
    <location>
        <begin position="784"/>
        <end position="794"/>
    </location>
</feature>
<feature type="compositionally biased region" description="Polar residues" evidence="1">
    <location>
        <begin position="603"/>
        <end position="614"/>
    </location>
</feature>
<feature type="region of interest" description="Disordered" evidence="1">
    <location>
        <begin position="339"/>
        <end position="361"/>
    </location>
</feature>
<dbReference type="InterPro" id="IPR040079">
    <property type="entry name" value="Glutathione_S-Trfase"/>
</dbReference>
<feature type="region of interest" description="Disordered" evidence="1">
    <location>
        <begin position="579"/>
        <end position="614"/>
    </location>
</feature>
<comment type="caution">
    <text evidence="3">The sequence shown here is derived from an EMBL/GenBank/DDBJ whole genome shotgun (WGS) entry which is preliminary data.</text>
</comment>
<feature type="compositionally biased region" description="Basic and acidic residues" evidence="1">
    <location>
        <begin position="550"/>
        <end position="561"/>
    </location>
</feature>
<dbReference type="InterPro" id="IPR036249">
    <property type="entry name" value="Thioredoxin-like_sf"/>
</dbReference>
<dbReference type="EMBL" id="JAJGCB010000011">
    <property type="protein sequence ID" value="KAJ8990388.1"/>
    <property type="molecule type" value="Genomic_DNA"/>
</dbReference>
<dbReference type="PANTHER" id="PTHR43968:SF6">
    <property type="entry name" value="GLUTATHIONE S-TRANSFERASE OMEGA"/>
    <property type="match status" value="1"/>
</dbReference>
<feature type="compositionally biased region" description="Polar residues" evidence="1">
    <location>
        <begin position="122"/>
        <end position="134"/>
    </location>
</feature>
<evidence type="ECO:0000259" key="2">
    <source>
        <dbReference type="PROSITE" id="PS50404"/>
    </source>
</evidence>
<feature type="compositionally biased region" description="Polar residues" evidence="1">
    <location>
        <begin position="187"/>
        <end position="210"/>
    </location>
</feature>
<dbReference type="SFLD" id="SFLDS00019">
    <property type="entry name" value="Glutathione_Transferase_(cytos"/>
    <property type="match status" value="1"/>
</dbReference>
<dbReference type="InterPro" id="IPR004045">
    <property type="entry name" value="Glutathione_S-Trfase_N"/>
</dbReference>
<dbReference type="PROSITE" id="PS51354">
    <property type="entry name" value="GLUTAREDOXIN_2"/>
    <property type="match status" value="1"/>
</dbReference>
<dbReference type="GO" id="GO:0005737">
    <property type="term" value="C:cytoplasm"/>
    <property type="evidence" value="ECO:0007669"/>
    <property type="project" value="TreeGrafter"/>
</dbReference>
<accession>A0AAN6IU37</accession>
<dbReference type="SFLD" id="SFLDG00358">
    <property type="entry name" value="Main_(cytGST)"/>
    <property type="match status" value="1"/>
</dbReference>
<dbReference type="PROSITE" id="PS50404">
    <property type="entry name" value="GST_NTER"/>
    <property type="match status" value="1"/>
</dbReference>
<dbReference type="Gene3D" id="3.40.30.10">
    <property type="entry name" value="Glutaredoxin"/>
    <property type="match status" value="1"/>
</dbReference>
<organism evidence="3 4">
    <name type="scientific">Exophiala dermatitidis</name>
    <name type="common">Black yeast-like fungus</name>
    <name type="synonym">Wangiella dermatitidis</name>
    <dbReference type="NCBI Taxonomy" id="5970"/>
    <lineage>
        <taxon>Eukaryota</taxon>
        <taxon>Fungi</taxon>
        <taxon>Dikarya</taxon>
        <taxon>Ascomycota</taxon>
        <taxon>Pezizomycotina</taxon>
        <taxon>Eurotiomycetes</taxon>
        <taxon>Chaetothyriomycetidae</taxon>
        <taxon>Chaetothyriales</taxon>
        <taxon>Herpotrichiellaceae</taxon>
        <taxon>Exophiala</taxon>
    </lineage>
</organism>
<feature type="compositionally biased region" description="Low complexity" evidence="1">
    <location>
        <begin position="800"/>
        <end position="820"/>
    </location>
</feature>